<keyword evidence="4" id="KW-1185">Reference proteome</keyword>
<name>A0A1B7TDL0_9ASCO</name>
<dbReference type="PANTHER" id="PTHR31315">
    <property type="entry name" value="PROTEIN SIP5"/>
    <property type="match status" value="1"/>
</dbReference>
<dbReference type="OrthoDB" id="21471at2759"/>
<evidence type="ECO:0000313" key="4">
    <source>
        <dbReference type="Proteomes" id="UP000092321"/>
    </source>
</evidence>
<feature type="compositionally biased region" description="Polar residues" evidence="2">
    <location>
        <begin position="1"/>
        <end position="14"/>
    </location>
</feature>
<comment type="similarity">
    <text evidence="1">Belongs to the SIP5 family.</text>
</comment>
<dbReference type="Proteomes" id="UP000092321">
    <property type="component" value="Unassembled WGS sequence"/>
</dbReference>
<dbReference type="CDD" id="cd24139">
    <property type="entry name" value="SIP5-like"/>
    <property type="match status" value="1"/>
</dbReference>
<dbReference type="PANTHER" id="PTHR31315:SF1">
    <property type="entry name" value="PROTEIN SIP5"/>
    <property type="match status" value="1"/>
</dbReference>
<organism evidence="3 4">
    <name type="scientific">Hanseniaspora valbyensis NRRL Y-1626</name>
    <dbReference type="NCBI Taxonomy" id="766949"/>
    <lineage>
        <taxon>Eukaryota</taxon>
        <taxon>Fungi</taxon>
        <taxon>Dikarya</taxon>
        <taxon>Ascomycota</taxon>
        <taxon>Saccharomycotina</taxon>
        <taxon>Saccharomycetes</taxon>
        <taxon>Saccharomycodales</taxon>
        <taxon>Saccharomycodaceae</taxon>
        <taxon>Hanseniaspora</taxon>
    </lineage>
</organism>
<protein>
    <submittedName>
        <fullName evidence="3">Uncharacterized protein</fullName>
    </submittedName>
</protein>
<gene>
    <name evidence="3" type="ORF">HANVADRAFT_56199</name>
</gene>
<dbReference type="InterPro" id="IPR039301">
    <property type="entry name" value="Sip5/DA2"/>
</dbReference>
<sequence length="501" mass="56912">MGNTTSGYDESGNLSANSYQSSNSSRRSSVTTENNEYNNINKNSPSKNNTSTINSSTARRARAQTLGMTTNGSGNTGKQRRASSVVSSLLNAGMKGPSFSRSLEFSNSNTNEMNKRKSTRDRQLIKENHYKNLVVKFDECVDGGYLAPYGVHDDETKLDYDDNVVRQLIIDRKLQPFYLPLEDYEEDELSDEDLLKILNSTLLHQPYADTLEKFENLPGVNGLTTENLNNSDNIDNYIDSSLSKNEKKIQKSLIFTSRLYKRKNLWQQKENERFLDAKAGGLGCSMVPNKNLLLDLYRNGDECPICFLYYPKNFNVSRCCQQPICSECFVQIKRKDPHYKNNHDDNNNINNIDQSEDTSEALVSECSCCPYCATPDFGVTYEPPVMIKRSGLNTEVLPSNYQRTENIYSDSSNISKSVNTRPRTSSLPVNHESVVTSDMIRPVWETNLLKAKLRLKKRFAKANTIHMNNRLISTEEQNKIKKLEDEMLQKAIQLSLSENNK</sequence>
<feature type="compositionally biased region" description="Low complexity" evidence="2">
    <location>
        <begin position="15"/>
        <end position="57"/>
    </location>
</feature>
<dbReference type="EMBL" id="LXPE01000013">
    <property type="protein sequence ID" value="OBA26798.1"/>
    <property type="molecule type" value="Genomic_DNA"/>
</dbReference>
<accession>A0A1B7TDL0</accession>
<dbReference type="Pfam" id="PF02809">
    <property type="entry name" value="UIM"/>
    <property type="match status" value="1"/>
</dbReference>
<dbReference type="GO" id="GO:0005737">
    <property type="term" value="C:cytoplasm"/>
    <property type="evidence" value="ECO:0007669"/>
    <property type="project" value="TreeGrafter"/>
</dbReference>
<feature type="region of interest" description="Disordered" evidence="2">
    <location>
        <begin position="1"/>
        <end position="59"/>
    </location>
</feature>
<comment type="caution">
    <text evidence="3">The sequence shown here is derived from an EMBL/GenBank/DDBJ whole genome shotgun (WGS) entry which is preliminary data.</text>
</comment>
<proteinExistence type="inferred from homology"/>
<dbReference type="AlphaFoldDB" id="A0A1B7TDL0"/>
<evidence type="ECO:0000313" key="3">
    <source>
        <dbReference type="EMBL" id="OBA26798.1"/>
    </source>
</evidence>
<dbReference type="PROSITE" id="PS50330">
    <property type="entry name" value="UIM"/>
    <property type="match status" value="1"/>
</dbReference>
<reference evidence="4" key="1">
    <citation type="journal article" date="2016" name="Proc. Natl. Acad. Sci. U.S.A.">
        <title>Comparative genomics of biotechnologically important yeasts.</title>
        <authorList>
            <person name="Riley R."/>
            <person name="Haridas S."/>
            <person name="Wolfe K.H."/>
            <person name="Lopes M.R."/>
            <person name="Hittinger C.T."/>
            <person name="Goeker M."/>
            <person name="Salamov A.A."/>
            <person name="Wisecaver J.H."/>
            <person name="Long T.M."/>
            <person name="Calvey C.H."/>
            <person name="Aerts A.L."/>
            <person name="Barry K.W."/>
            <person name="Choi C."/>
            <person name="Clum A."/>
            <person name="Coughlan A.Y."/>
            <person name="Deshpande S."/>
            <person name="Douglass A.P."/>
            <person name="Hanson S.J."/>
            <person name="Klenk H.-P."/>
            <person name="LaButti K.M."/>
            <person name="Lapidus A."/>
            <person name="Lindquist E.A."/>
            <person name="Lipzen A.M."/>
            <person name="Meier-Kolthoff J.P."/>
            <person name="Ohm R.A."/>
            <person name="Otillar R.P."/>
            <person name="Pangilinan J.L."/>
            <person name="Peng Y."/>
            <person name="Rokas A."/>
            <person name="Rosa C.A."/>
            <person name="Scheuner C."/>
            <person name="Sibirny A.A."/>
            <person name="Slot J.C."/>
            <person name="Stielow J.B."/>
            <person name="Sun H."/>
            <person name="Kurtzman C.P."/>
            <person name="Blackwell M."/>
            <person name="Grigoriev I.V."/>
            <person name="Jeffries T.W."/>
        </authorList>
    </citation>
    <scope>NUCLEOTIDE SEQUENCE [LARGE SCALE GENOMIC DNA]</scope>
    <source>
        <strain evidence="4">NRRL Y-1626</strain>
    </source>
</reference>
<evidence type="ECO:0000256" key="1">
    <source>
        <dbReference type="ARBA" id="ARBA00010402"/>
    </source>
</evidence>
<evidence type="ECO:0000256" key="2">
    <source>
        <dbReference type="SAM" id="MobiDB-lite"/>
    </source>
</evidence>
<dbReference type="InterPro" id="IPR003903">
    <property type="entry name" value="UIM_dom"/>
</dbReference>